<feature type="coiled-coil region" evidence="1">
    <location>
        <begin position="591"/>
        <end position="628"/>
    </location>
</feature>
<feature type="transmembrane region" description="Helical" evidence="3">
    <location>
        <begin position="677"/>
        <end position="698"/>
    </location>
</feature>
<evidence type="ECO:0000259" key="4">
    <source>
        <dbReference type="Pfam" id="PF13514"/>
    </source>
</evidence>
<dbReference type="PANTHER" id="PTHR41259:SF1">
    <property type="entry name" value="DOUBLE-STRAND BREAK REPAIR RAD50 ATPASE, PUTATIVE-RELATED"/>
    <property type="match status" value="1"/>
</dbReference>
<keyword evidence="3" id="KW-0472">Membrane</keyword>
<sequence>MRIREFSIDRFGMLASQRVPDLSPGITVFFGENEAGKSTCLNFFRAMLFGYARNRRSIDYLTDAKGVSGGSLLIDSDSLGPVRLARVPGPHGGKAALTGPDGSPRPESDLAVLLRGCTPDLFDKVFAFSLGELMQFSSLTDDNIRHALHGAAFGTGLRSPGQVLKQLDDAMRQIYAPRATSSAIHGLLRELEEVNATIRDRGNEVDRYASLRADLETATRELEASKTARAAMETERRRLERVIALRRRWEALREAEDALAAFPESSGVFTPDGRERLDRLADRLEERRHVLAQASAALQRAEEERASLAFDPALAGALGAVQSLAERKENMRAAATEIQSLNAEKDALARQAAAVCADLGPGWNAGKLETADISLAAHEKCETLGKALALAEAARQSARAEVGRLERERLAARESWEEAVVSLREAGGEGSGDGGENPVAGPPVEERSGFPDDAALERLSQLLVRAEDADEKTTALALAARNAEQALDGAVAAIDPSWSREDAERVSLTPTDRERLLGLARSAEDAASRESERERETKAAELLFDDIAERAAMLEHAVAERAARLSGTVDPAVRTGAAGRETDAPVTERLLEEAASSLDRARRTLRRAQAARKSLETARTAYDTANEQLGDIVSLMRGARPKSAFPWATAILFLAVLCLVCGGGVLYFGLAGGQEGFVRAGSGALAAGVALGAAWLALAARGGADAASEAMERNWSAIEQRLIRTRIAAQDARLEAEAVLESLPEEAPDLFPGGMPGYAIDAESLAEAEQTLARRREQYVILERDAKDLERENAALGAAKKRLDHASSALHAARARCEEARAAWEAALAASCLPAATPVTEARSLLERLDAAAACRASLRARLAEQQAAENALAECLRFARSLPELADMFASLPEPGSHLAPAPGPWLALVRDYLARERHAGRERIRLRELTAMRRARLDELTGLESRAGAALEAAESAAGEAAVAWRSWLEAHDLSPSLSPETARRALETAGKARAALDAARRIAARIEALDRETVAFCRELALLAIHAPDHPARAQLALVAGGEAPASVDPAVMASVLSFLDDLAALARSAGEKAAVVRAAEKELPVLRDGVALAKEHAAATEAEMAEMLRLAGCDTLERYRGAHAVWEQREGALAAKRTISAALEREAAEHGIALEETLASFAATGPEDTADALAAREADLGEALAREHALAERKGGLEAEMAGLMNEKGLTELLARRESLTNDMQSAAREWSRLAVAREMLLHAKGRFESERQGGVVRYAGEIFSAITEGAYSGITVSLADESVAAVARDGSVKNPEAELSRGTREQLYLALRLAYVLDHGAQAEKLPVVMDDILVNFDDKRARHTASVLASFAEKHQVLFFTCHEKTAAMLADAAPETVGYVLRKGNFVRA</sequence>
<protein>
    <recommendedName>
        <fullName evidence="4">YhaN AAA domain-containing protein</fullName>
    </recommendedName>
</protein>
<keyword evidence="3" id="KW-1133">Transmembrane helix</keyword>
<dbReference type="InterPro" id="IPR038734">
    <property type="entry name" value="YhaN_AAA"/>
</dbReference>
<dbReference type="Pfam" id="PF13514">
    <property type="entry name" value="AAA_27"/>
    <property type="match status" value="1"/>
</dbReference>
<dbReference type="InterPro" id="IPR027417">
    <property type="entry name" value="P-loop_NTPase"/>
</dbReference>
<evidence type="ECO:0000256" key="3">
    <source>
        <dbReference type="SAM" id="Phobius"/>
    </source>
</evidence>
<dbReference type="SUPFAM" id="SSF52540">
    <property type="entry name" value="P-loop containing nucleoside triphosphate hydrolases"/>
    <property type="match status" value="1"/>
</dbReference>
<feature type="coiled-coil region" evidence="1">
    <location>
        <begin position="274"/>
        <end position="351"/>
    </location>
</feature>
<gene>
    <name evidence="5" type="ORF">KL86DPRO_20032</name>
</gene>
<feature type="region of interest" description="Disordered" evidence="2">
    <location>
        <begin position="424"/>
        <end position="450"/>
    </location>
</feature>
<evidence type="ECO:0000256" key="2">
    <source>
        <dbReference type="SAM" id="MobiDB-lite"/>
    </source>
</evidence>
<evidence type="ECO:0000313" key="5">
    <source>
        <dbReference type="EMBL" id="SBW02787.1"/>
    </source>
</evidence>
<keyword evidence="3" id="KW-0812">Transmembrane</keyword>
<proteinExistence type="predicted"/>
<feature type="domain" description="YhaN AAA" evidence="4">
    <location>
        <begin position="1"/>
        <end position="201"/>
    </location>
</feature>
<feature type="coiled-coil region" evidence="1">
    <location>
        <begin position="765"/>
        <end position="823"/>
    </location>
</feature>
<dbReference type="PANTHER" id="PTHR41259">
    <property type="entry name" value="DOUBLE-STRAND BREAK REPAIR RAD50 ATPASE, PUTATIVE-RELATED"/>
    <property type="match status" value="1"/>
</dbReference>
<organism evidence="5">
    <name type="scientific">uncultured delta proteobacterium</name>
    <dbReference type="NCBI Taxonomy" id="34034"/>
    <lineage>
        <taxon>Bacteria</taxon>
        <taxon>Deltaproteobacteria</taxon>
        <taxon>environmental samples</taxon>
    </lineage>
</organism>
<reference evidence="5" key="1">
    <citation type="submission" date="2016-04" db="EMBL/GenBank/DDBJ databases">
        <authorList>
            <person name="Evans L.H."/>
            <person name="Alamgir A."/>
            <person name="Owens N."/>
            <person name="Weber N.D."/>
            <person name="Virtaneva K."/>
            <person name="Barbian K."/>
            <person name="Babar A."/>
            <person name="Rosenke K."/>
        </authorList>
    </citation>
    <scope>NUCLEOTIDE SEQUENCE</scope>
    <source>
        <strain evidence="5">86</strain>
    </source>
</reference>
<accession>A0A212JTS7</accession>
<feature type="coiled-coil region" evidence="1">
    <location>
        <begin position="208"/>
        <end position="242"/>
    </location>
</feature>
<name>A0A212JTS7_9DELT</name>
<feature type="coiled-coil region" evidence="1">
    <location>
        <begin position="388"/>
        <end position="415"/>
    </location>
</feature>
<dbReference type="EMBL" id="FLUQ01000002">
    <property type="protein sequence ID" value="SBW02787.1"/>
    <property type="molecule type" value="Genomic_DNA"/>
</dbReference>
<dbReference type="Gene3D" id="3.40.50.300">
    <property type="entry name" value="P-loop containing nucleotide triphosphate hydrolases"/>
    <property type="match status" value="2"/>
</dbReference>
<keyword evidence="1" id="KW-0175">Coiled coil</keyword>
<evidence type="ECO:0000256" key="1">
    <source>
        <dbReference type="SAM" id="Coils"/>
    </source>
</evidence>
<feature type="transmembrane region" description="Helical" evidence="3">
    <location>
        <begin position="644"/>
        <end position="670"/>
    </location>
</feature>